<evidence type="ECO:0000313" key="4">
    <source>
        <dbReference type="EMBL" id="MDP9800436.1"/>
    </source>
</evidence>
<dbReference type="Pfam" id="PF00497">
    <property type="entry name" value="SBP_bac_3"/>
    <property type="match status" value="1"/>
</dbReference>
<dbReference type="Proteomes" id="UP001235966">
    <property type="component" value="Unassembled WGS sequence"/>
</dbReference>
<dbReference type="SUPFAM" id="SSF53850">
    <property type="entry name" value="Periplasmic binding protein-like II"/>
    <property type="match status" value="1"/>
</dbReference>
<evidence type="ECO:0000256" key="2">
    <source>
        <dbReference type="SAM" id="SignalP"/>
    </source>
</evidence>
<reference evidence="4 5" key="1">
    <citation type="submission" date="2023-07" db="EMBL/GenBank/DDBJ databases">
        <title>Sequencing the genomes of 1000 actinobacteria strains.</title>
        <authorList>
            <person name="Klenk H.-P."/>
        </authorList>
    </citation>
    <scope>NUCLEOTIDE SEQUENCE [LARGE SCALE GENOMIC DNA]</scope>
    <source>
        <strain evidence="4 5">DSM 102162</strain>
    </source>
</reference>
<dbReference type="Gene3D" id="3.40.190.10">
    <property type="entry name" value="Periplasmic binding protein-like II"/>
    <property type="match status" value="2"/>
</dbReference>
<accession>A0ABT9NB43</accession>
<dbReference type="RefSeq" id="WP_278057814.1">
    <property type="nucleotide sequence ID" value="NZ_CP121247.1"/>
</dbReference>
<evidence type="ECO:0000313" key="5">
    <source>
        <dbReference type="Proteomes" id="UP001235966"/>
    </source>
</evidence>
<protein>
    <submittedName>
        <fullName evidence="4">Polar amino acid transport system substrate-binding protein</fullName>
    </submittedName>
</protein>
<evidence type="ECO:0000256" key="1">
    <source>
        <dbReference type="ARBA" id="ARBA00022729"/>
    </source>
</evidence>
<name>A0ABT9NB43_9ACTO</name>
<organism evidence="4 5">
    <name type="scientific">Arcanobacterium wilhelmae</name>
    <dbReference type="NCBI Taxonomy" id="1803177"/>
    <lineage>
        <taxon>Bacteria</taxon>
        <taxon>Bacillati</taxon>
        <taxon>Actinomycetota</taxon>
        <taxon>Actinomycetes</taxon>
        <taxon>Actinomycetales</taxon>
        <taxon>Actinomycetaceae</taxon>
        <taxon>Arcanobacterium</taxon>
    </lineage>
</organism>
<dbReference type="PANTHER" id="PTHR35936">
    <property type="entry name" value="MEMBRANE-BOUND LYTIC MUREIN TRANSGLYCOSYLASE F"/>
    <property type="match status" value="1"/>
</dbReference>
<feature type="domain" description="Solute-binding protein family 3/N-terminal" evidence="3">
    <location>
        <begin position="72"/>
        <end position="297"/>
    </location>
</feature>
<dbReference type="InterPro" id="IPR001638">
    <property type="entry name" value="Solute-binding_3/MltF_N"/>
</dbReference>
<sequence>MKKILGTTAIALALTLSACGGTASNGATGAAGASGAAASANATTPQSTDLSDLKKVDEIAALVPDAVKADGKLTNAAELSYAPGEFYAPDGKTQLGYDIDLTKAIATVLGLEPETQAAEFASIIPAIGTKYEVGLSSFNIDAERQKVVNMVEYFQNGSRFSVQKGNPKGFDPNNPCGAVIGVQTGTAQDEALEALNKDKCASKPITIQKQDQQARVTLALAGGQIDAMYTDGSVADYAGKLTGDKTETIGDLMDKGGMGVAVAKNDAKLTEAVQKALQYLMDNGYLKKIFNNWGITEGLNDKANVNPAK</sequence>
<comment type="caution">
    <text evidence="4">The sequence shown here is derived from an EMBL/GenBank/DDBJ whole genome shotgun (WGS) entry which is preliminary data.</text>
</comment>
<dbReference type="PANTHER" id="PTHR35936:SF17">
    <property type="entry name" value="ARGININE-BINDING EXTRACELLULAR PROTEIN ARTP"/>
    <property type="match status" value="1"/>
</dbReference>
<feature type="signal peptide" evidence="2">
    <location>
        <begin position="1"/>
        <end position="18"/>
    </location>
</feature>
<dbReference type="CDD" id="cd01004">
    <property type="entry name" value="PBP2_MidA_like"/>
    <property type="match status" value="1"/>
</dbReference>
<dbReference type="EMBL" id="JAUSQW010000001">
    <property type="protein sequence ID" value="MDP9800436.1"/>
    <property type="molecule type" value="Genomic_DNA"/>
</dbReference>
<keyword evidence="1 2" id="KW-0732">Signal</keyword>
<gene>
    <name evidence="4" type="ORF">J2S49_000512</name>
</gene>
<dbReference type="PROSITE" id="PS51257">
    <property type="entry name" value="PROKAR_LIPOPROTEIN"/>
    <property type="match status" value="1"/>
</dbReference>
<keyword evidence="5" id="KW-1185">Reference proteome</keyword>
<feature type="chain" id="PRO_5046549372" evidence="2">
    <location>
        <begin position="19"/>
        <end position="309"/>
    </location>
</feature>
<dbReference type="SMART" id="SM00062">
    <property type="entry name" value="PBPb"/>
    <property type="match status" value="1"/>
</dbReference>
<evidence type="ECO:0000259" key="3">
    <source>
        <dbReference type="SMART" id="SM00062"/>
    </source>
</evidence>
<proteinExistence type="predicted"/>